<evidence type="ECO:0000313" key="3">
    <source>
        <dbReference type="Proteomes" id="UP001183420"/>
    </source>
</evidence>
<name>A0ABU2LUV3_9ACTN</name>
<accession>A0ABU2LUV3</accession>
<keyword evidence="1" id="KW-0812">Transmembrane</keyword>
<proteinExistence type="predicted"/>
<dbReference type="RefSeq" id="WP_311601583.1">
    <property type="nucleotide sequence ID" value="NZ_JAVREM010000039.1"/>
</dbReference>
<gene>
    <name evidence="2" type="ORF">RNC47_23870</name>
</gene>
<organism evidence="2 3">
    <name type="scientific">Streptomyces millisiae</name>
    <dbReference type="NCBI Taxonomy" id="3075542"/>
    <lineage>
        <taxon>Bacteria</taxon>
        <taxon>Bacillati</taxon>
        <taxon>Actinomycetota</taxon>
        <taxon>Actinomycetes</taxon>
        <taxon>Kitasatosporales</taxon>
        <taxon>Streptomycetaceae</taxon>
        <taxon>Streptomyces</taxon>
    </lineage>
</organism>
<dbReference type="EMBL" id="JAVREM010000039">
    <property type="protein sequence ID" value="MDT0321370.1"/>
    <property type="molecule type" value="Genomic_DNA"/>
</dbReference>
<feature type="transmembrane region" description="Helical" evidence="1">
    <location>
        <begin position="36"/>
        <end position="56"/>
    </location>
</feature>
<keyword evidence="3" id="KW-1185">Reference proteome</keyword>
<evidence type="ECO:0000256" key="1">
    <source>
        <dbReference type="SAM" id="Phobius"/>
    </source>
</evidence>
<sequence>MGMSASWIRVLRAAVFAALSVTLATGAHVLLSGAPLPLPTVALVAAGVFAVAVLLAGDRERGFWPIAGLLLPLHLAADTVFTSGQATCYGPGGGPVTGPLRLLGLDLICGGGDLGAPLARLTASGPGPLTASPWLLLAAHLAVGLLAAGWLRCGEAALARLLRAAVAAGFRPLLLAVAARVDRRPARRPLPRATGADRPAPALPALAHSVLRRGPPAARRYAPA</sequence>
<feature type="transmembrane region" description="Helical" evidence="1">
    <location>
        <begin position="134"/>
        <end position="151"/>
    </location>
</feature>
<protein>
    <recommendedName>
        <fullName evidence="4">Integral membrane protein</fullName>
    </recommendedName>
</protein>
<keyword evidence="1" id="KW-0472">Membrane</keyword>
<keyword evidence="1" id="KW-1133">Transmembrane helix</keyword>
<reference evidence="3" key="1">
    <citation type="submission" date="2023-07" db="EMBL/GenBank/DDBJ databases">
        <title>30 novel species of actinomycetes from the DSMZ collection.</title>
        <authorList>
            <person name="Nouioui I."/>
        </authorList>
    </citation>
    <scope>NUCLEOTIDE SEQUENCE [LARGE SCALE GENOMIC DNA]</scope>
    <source>
        <strain evidence="3">DSM 44918</strain>
    </source>
</reference>
<evidence type="ECO:0008006" key="4">
    <source>
        <dbReference type="Google" id="ProtNLM"/>
    </source>
</evidence>
<dbReference type="Proteomes" id="UP001183420">
    <property type="component" value="Unassembled WGS sequence"/>
</dbReference>
<comment type="caution">
    <text evidence="2">The sequence shown here is derived from an EMBL/GenBank/DDBJ whole genome shotgun (WGS) entry which is preliminary data.</text>
</comment>
<evidence type="ECO:0000313" key="2">
    <source>
        <dbReference type="EMBL" id="MDT0321370.1"/>
    </source>
</evidence>